<dbReference type="SMART" id="SM00744">
    <property type="entry name" value="RINGv"/>
    <property type="match status" value="1"/>
</dbReference>
<evidence type="ECO:0000256" key="11">
    <source>
        <dbReference type="ARBA" id="ARBA00022989"/>
    </source>
</evidence>
<dbReference type="InterPro" id="IPR011016">
    <property type="entry name" value="Znf_RING-CH"/>
</dbReference>
<keyword evidence="7" id="KW-0479">Metal-binding</keyword>
<dbReference type="OrthoDB" id="264354at2759"/>
<keyword evidence="9" id="KW-0833">Ubl conjugation pathway</keyword>
<evidence type="ECO:0000256" key="1">
    <source>
        <dbReference type="ARBA" id="ARBA00000900"/>
    </source>
</evidence>
<evidence type="ECO:0000256" key="4">
    <source>
        <dbReference type="ARBA" id="ARBA00012483"/>
    </source>
</evidence>
<dbReference type="SUPFAM" id="SSF57850">
    <property type="entry name" value="RING/U-box"/>
    <property type="match status" value="1"/>
</dbReference>
<evidence type="ECO:0000256" key="3">
    <source>
        <dbReference type="ARBA" id="ARBA00004906"/>
    </source>
</evidence>
<organism evidence="14 15">
    <name type="scientific">Enterospora canceri</name>
    <dbReference type="NCBI Taxonomy" id="1081671"/>
    <lineage>
        <taxon>Eukaryota</taxon>
        <taxon>Fungi</taxon>
        <taxon>Fungi incertae sedis</taxon>
        <taxon>Microsporidia</taxon>
        <taxon>Enterocytozoonidae</taxon>
        <taxon>Enterospora</taxon>
    </lineage>
</organism>
<evidence type="ECO:0000313" key="15">
    <source>
        <dbReference type="Proteomes" id="UP000192639"/>
    </source>
</evidence>
<comment type="catalytic activity">
    <reaction evidence="1">
        <text>S-ubiquitinyl-[E2 ubiquitin-conjugating enzyme]-L-cysteine + [acceptor protein]-L-lysine = [E2 ubiquitin-conjugating enzyme]-L-cysteine + N(6)-ubiquitinyl-[acceptor protein]-L-lysine.</text>
        <dbReference type="EC" id="2.3.2.27"/>
    </reaction>
</comment>
<dbReference type="Proteomes" id="UP000192639">
    <property type="component" value="Unassembled WGS sequence"/>
</dbReference>
<dbReference type="AlphaFoldDB" id="A0A1Y1S7C5"/>
<dbReference type="EC" id="2.3.2.27" evidence="4"/>
<keyword evidence="8" id="KW-0863">Zinc-finger</keyword>
<evidence type="ECO:0000256" key="8">
    <source>
        <dbReference type="ARBA" id="ARBA00022771"/>
    </source>
</evidence>
<dbReference type="PANTHER" id="PTHR13145">
    <property type="entry name" value="SSM4 PROTEIN"/>
    <property type="match status" value="1"/>
</dbReference>
<dbReference type="PROSITE" id="PS51292">
    <property type="entry name" value="ZF_RING_CH"/>
    <property type="match status" value="1"/>
</dbReference>
<evidence type="ECO:0000256" key="6">
    <source>
        <dbReference type="ARBA" id="ARBA00022692"/>
    </source>
</evidence>
<comment type="pathway">
    <text evidence="3">Protein modification; protein ubiquitination.</text>
</comment>
<evidence type="ECO:0000256" key="10">
    <source>
        <dbReference type="ARBA" id="ARBA00022833"/>
    </source>
</evidence>
<dbReference type="VEuPathDB" id="MicrosporidiaDB:ECANGB1_827"/>
<dbReference type="GO" id="GO:0005789">
    <property type="term" value="C:endoplasmic reticulum membrane"/>
    <property type="evidence" value="ECO:0007669"/>
    <property type="project" value="TreeGrafter"/>
</dbReference>
<dbReference type="Pfam" id="PF12906">
    <property type="entry name" value="RINGv"/>
    <property type="match status" value="1"/>
</dbReference>
<keyword evidence="6" id="KW-0812">Transmembrane</keyword>
<keyword evidence="15" id="KW-1185">Reference proteome</keyword>
<accession>A0A1Y1S7C5</accession>
<dbReference type="EMBL" id="LWDP01000023">
    <property type="protein sequence ID" value="ORD94369.1"/>
    <property type="molecule type" value="Genomic_DNA"/>
</dbReference>
<sequence length="81" mass="9301">MSNASLEMVEEVPKCKICHEEQEDVEPLFHPCKCKGSMKFIHDTCLREWIKGSKEPSCGICGHKFTFKSVYKENTPKRLPA</sequence>
<keyword evidence="5" id="KW-0808">Transferase</keyword>
<evidence type="ECO:0000256" key="9">
    <source>
        <dbReference type="ARBA" id="ARBA00022786"/>
    </source>
</evidence>
<evidence type="ECO:0000256" key="7">
    <source>
        <dbReference type="ARBA" id="ARBA00022723"/>
    </source>
</evidence>
<feature type="domain" description="RING-CH-type" evidence="13">
    <location>
        <begin position="7"/>
        <end position="68"/>
    </location>
</feature>
<dbReference type="InterPro" id="IPR013083">
    <property type="entry name" value="Znf_RING/FYVE/PHD"/>
</dbReference>
<proteinExistence type="predicted"/>
<evidence type="ECO:0000256" key="5">
    <source>
        <dbReference type="ARBA" id="ARBA00022679"/>
    </source>
</evidence>
<dbReference type="Gene3D" id="3.30.40.10">
    <property type="entry name" value="Zinc/RING finger domain, C3HC4 (zinc finger)"/>
    <property type="match status" value="1"/>
</dbReference>
<dbReference type="GO" id="GO:0061630">
    <property type="term" value="F:ubiquitin protein ligase activity"/>
    <property type="evidence" value="ECO:0007669"/>
    <property type="project" value="UniProtKB-EC"/>
</dbReference>
<dbReference type="GO" id="GO:0008270">
    <property type="term" value="F:zinc ion binding"/>
    <property type="evidence" value="ECO:0007669"/>
    <property type="project" value="UniProtKB-KW"/>
</dbReference>
<keyword evidence="11" id="KW-1133">Transmembrane helix</keyword>
<keyword evidence="12" id="KW-0472">Membrane</keyword>
<evidence type="ECO:0000313" key="14">
    <source>
        <dbReference type="EMBL" id="ORD94369.1"/>
    </source>
</evidence>
<protein>
    <recommendedName>
        <fullName evidence="4">RING-type E3 ubiquitin transferase</fullName>
        <ecNumber evidence="4">2.3.2.27</ecNumber>
    </recommendedName>
</protein>
<dbReference type="GO" id="GO:0036503">
    <property type="term" value="P:ERAD pathway"/>
    <property type="evidence" value="ECO:0007669"/>
    <property type="project" value="TreeGrafter"/>
</dbReference>
<name>A0A1Y1S7C5_9MICR</name>
<keyword evidence="10" id="KW-0862">Zinc</keyword>
<evidence type="ECO:0000259" key="13">
    <source>
        <dbReference type="PROSITE" id="PS51292"/>
    </source>
</evidence>
<comment type="caution">
    <text evidence="14">The sequence shown here is derived from an EMBL/GenBank/DDBJ whole genome shotgun (WGS) entry which is preliminary data.</text>
</comment>
<dbReference type="PANTHER" id="PTHR13145:SF0">
    <property type="entry name" value="E3 UBIQUITIN-PROTEIN LIGASE MARCHF6"/>
    <property type="match status" value="1"/>
</dbReference>
<evidence type="ECO:0000256" key="12">
    <source>
        <dbReference type="ARBA" id="ARBA00023136"/>
    </source>
</evidence>
<comment type="subcellular location">
    <subcellularLocation>
        <location evidence="2">Membrane</location>
        <topology evidence="2">Multi-pass membrane protein</topology>
    </subcellularLocation>
</comment>
<evidence type="ECO:0000256" key="2">
    <source>
        <dbReference type="ARBA" id="ARBA00004141"/>
    </source>
</evidence>
<gene>
    <name evidence="14" type="primary">MARH6</name>
    <name evidence="14" type="ORF">ECANGB1_827</name>
</gene>
<reference evidence="14 15" key="1">
    <citation type="journal article" date="2017" name="Environ. Microbiol.">
        <title>Decay of the glycolytic pathway and adaptation to intranuclear parasitism within Enterocytozoonidae microsporidia.</title>
        <authorList>
            <person name="Wiredu Boakye D."/>
            <person name="Jaroenlak P."/>
            <person name="Prachumwat A."/>
            <person name="Williams T.A."/>
            <person name="Bateman K.S."/>
            <person name="Itsathitphaisarn O."/>
            <person name="Sritunyalucksana K."/>
            <person name="Paszkiewicz K.H."/>
            <person name="Moore K.A."/>
            <person name="Stentiford G.D."/>
            <person name="Williams B.A."/>
        </authorList>
    </citation>
    <scope>NUCLEOTIDE SEQUENCE [LARGE SCALE GENOMIC DNA]</scope>
    <source>
        <strain evidence="14 15">GB1</strain>
    </source>
</reference>